<feature type="transmembrane region" description="Helical" evidence="1">
    <location>
        <begin position="96"/>
        <end position="114"/>
    </location>
</feature>
<dbReference type="AlphaFoldDB" id="A0AAW1NA06"/>
<evidence type="ECO:0000313" key="2">
    <source>
        <dbReference type="EMBL" id="KAK9754131.1"/>
    </source>
</evidence>
<keyword evidence="3" id="KW-1185">Reference proteome</keyword>
<protein>
    <submittedName>
        <fullName evidence="2">Uncharacterized protein</fullName>
    </submittedName>
</protein>
<reference evidence="2 3" key="1">
    <citation type="journal article" date="2024" name="BMC Genomics">
        <title>De novo assembly and annotation of Popillia japonica's genome with initial clues to its potential as an invasive pest.</title>
        <authorList>
            <person name="Cucini C."/>
            <person name="Boschi S."/>
            <person name="Funari R."/>
            <person name="Cardaioli E."/>
            <person name="Iannotti N."/>
            <person name="Marturano G."/>
            <person name="Paoli F."/>
            <person name="Bruttini M."/>
            <person name="Carapelli A."/>
            <person name="Frati F."/>
            <person name="Nardi F."/>
        </authorList>
    </citation>
    <scope>NUCLEOTIDE SEQUENCE [LARGE SCALE GENOMIC DNA]</scope>
    <source>
        <strain evidence="2">DMR45628</strain>
    </source>
</reference>
<comment type="caution">
    <text evidence="2">The sequence shown here is derived from an EMBL/GenBank/DDBJ whole genome shotgun (WGS) entry which is preliminary data.</text>
</comment>
<keyword evidence="1" id="KW-1133">Transmembrane helix</keyword>
<keyword evidence="1" id="KW-0812">Transmembrane</keyword>
<sequence length="375" mass="43651">MDENILKELNNLQHSDLIPIIIARDVSNAKISKELQTYLNNLFCIQDKMGVKSTSSESYTVSQLDSELRQFYAYYEEIAYICKPLLPTVKNLTSKLLLYVLVFFTIFLILYVLSGLDFVQWHYSALGRIFLIELLPFWDWPSLKHEKCIINSFKANEDLPQVQDCMFCEYIHGIDVVDAGEVDFIHRKFIKINKPVILENGMEYWMDLVNSKDILEKLLEDETISNSYPCQFKSNTYYGSGNLHQSLRNIQEYADYLASFQICEFDAVKAMRKYIPRPKFLAAEILPIQYTWMLLSRDYHIEKFKTVSLSDRIAIVGQLNGKSDIHLIPNECVDDCQSLKIELKAGEVLMFGDLWNMEYKPYGKGENLIILLETH</sequence>
<dbReference type="Proteomes" id="UP001458880">
    <property type="component" value="Unassembled WGS sequence"/>
</dbReference>
<gene>
    <name evidence="2" type="ORF">QE152_g1653</name>
</gene>
<evidence type="ECO:0000313" key="3">
    <source>
        <dbReference type="Proteomes" id="UP001458880"/>
    </source>
</evidence>
<organism evidence="2 3">
    <name type="scientific">Popillia japonica</name>
    <name type="common">Japanese beetle</name>
    <dbReference type="NCBI Taxonomy" id="7064"/>
    <lineage>
        <taxon>Eukaryota</taxon>
        <taxon>Metazoa</taxon>
        <taxon>Ecdysozoa</taxon>
        <taxon>Arthropoda</taxon>
        <taxon>Hexapoda</taxon>
        <taxon>Insecta</taxon>
        <taxon>Pterygota</taxon>
        <taxon>Neoptera</taxon>
        <taxon>Endopterygota</taxon>
        <taxon>Coleoptera</taxon>
        <taxon>Polyphaga</taxon>
        <taxon>Scarabaeiformia</taxon>
        <taxon>Scarabaeidae</taxon>
        <taxon>Rutelinae</taxon>
        <taxon>Popillia</taxon>
    </lineage>
</organism>
<evidence type="ECO:0000256" key="1">
    <source>
        <dbReference type="SAM" id="Phobius"/>
    </source>
</evidence>
<dbReference type="EMBL" id="JASPKY010000009">
    <property type="protein sequence ID" value="KAK9754131.1"/>
    <property type="molecule type" value="Genomic_DNA"/>
</dbReference>
<name>A0AAW1NA06_POPJA</name>
<accession>A0AAW1NA06</accession>
<keyword evidence="1" id="KW-0472">Membrane</keyword>
<proteinExistence type="predicted"/>